<proteinExistence type="inferred from homology"/>
<dbReference type="GO" id="GO:0033202">
    <property type="term" value="C:DNA helicase complex"/>
    <property type="evidence" value="ECO:0007669"/>
    <property type="project" value="TreeGrafter"/>
</dbReference>
<dbReference type="GO" id="GO:0005829">
    <property type="term" value="C:cytosol"/>
    <property type="evidence" value="ECO:0007669"/>
    <property type="project" value="TreeGrafter"/>
</dbReference>
<keyword evidence="7" id="KW-0413">Isomerase</keyword>
<dbReference type="GO" id="GO:0003677">
    <property type="term" value="F:DNA binding"/>
    <property type="evidence" value="ECO:0007669"/>
    <property type="project" value="UniProtKB-KW"/>
</dbReference>
<name>A0A968GCF0_9SPIO</name>
<dbReference type="InterPro" id="IPR014017">
    <property type="entry name" value="DNA_helicase_UvrD-like_C"/>
</dbReference>
<feature type="domain" description="UvrD-like helicase ATP-binding" evidence="13">
    <location>
        <begin position="13"/>
        <end position="285"/>
    </location>
</feature>
<dbReference type="PROSITE" id="PS51198">
    <property type="entry name" value="UVRD_HELICASE_ATP_BIND"/>
    <property type="match status" value="1"/>
</dbReference>
<keyword evidence="5 12" id="KW-0067">ATP-binding</keyword>
<protein>
    <recommendedName>
        <fullName evidence="9">DNA 3'-5' helicase</fullName>
        <ecNumber evidence="9">5.6.2.4</ecNumber>
    </recommendedName>
    <alternativeName>
        <fullName evidence="10">DNA 3'-5' helicase II</fullName>
    </alternativeName>
</protein>
<accession>A0A968GCF0</accession>
<sequence length="712" mass="81791">MKFSQHYDAQKFMQPNSKQLSAIISKSLRSLVLAGAGSGKTYVITQRILYLIESLNIAPSSIIALTFTNKAAKEMEHRCLNLYSRTRNVTFTTFHSFGAKFLRQYGSYIGLNKFFSIYDDTDQIATLKRLYPDEPQSQLNEWRYYINRAKDYALTINEFHQVHQNPDQFQQVFQAYQAHLHNNNSVDFGDLLYLPLLILQQNPTVRAIVQQQWQAILVDEYQDTNRTQAALLESIISETTFLTVVGDEDQSIYNFRGADTTAILTFQERFTPVEIIKLEENYRSEVHILASANQLIAYNTQRFGKHLFTSKPASSQKVEIHQFETEDNESAWIVKQIQTNYQDDDIAILYRTNAQSRSFEKTLAEHRLSYQVIGSIKFFAREEVKLVISILTLLINPVDEMAFSRLLATPSRGIGKKSIQTIIAYHHEHQGETLLQSAIEAPVHKKAKQALLLIADVYDTVKKTLGSEVSLPQLFMHLVVSLGVIDYYKSKDLADGTDRLQNIYEVQKLLLSYENNAESLGYCLENISLQAESTDDVNIATRIKLITIHNTKGLEYNTVFVTGMEQQLFPKFDPFNPTNDAEIEEERRLCYVAMTRAKKNLFLSYAQRRYLHGRSLYQQPSQFLQELYHESHVAVINHTSTQYAESSQVSTAQQIYTVGRWVRDEDYGVGLILSSKFSKAGHLVLTIQFETKTATFLPEFRYLEPVIMPDTE</sequence>
<dbReference type="EC" id="5.6.2.4" evidence="9"/>
<comment type="caution">
    <text evidence="15">The sequence shown here is derived from an EMBL/GenBank/DDBJ whole genome shotgun (WGS) entry which is preliminary data.</text>
</comment>
<dbReference type="SUPFAM" id="SSF52540">
    <property type="entry name" value="P-loop containing nucleoside triphosphate hydrolases"/>
    <property type="match status" value="1"/>
</dbReference>
<evidence type="ECO:0000256" key="7">
    <source>
        <dbReference type="ARBA" id="ARBA00023235"/>
    </source>
</evidence>
<evidence type="ECO:0000313" key="15">
    <source>
        <dbReference type="EMBL" id="NIZ46674.1"/>
    </source>
</evidence>
<dbReference type="PANTHER" id="PTHR11070:SF2">
    <property type="entry name" value="ATP-DEPENDENT DNA HELICASE SRS2"/>
    <property type="match status" value="1"/>
</dbReference>
<keyword evidence="2 12" id="KW-0547">Nucleotide-binding</keyword>
<dbReference type="GO" id="GO:0016787">
    <property type="term" value="F:hydrolase activity"/>
    <property type="evidence" value="ECO:0007669"/>
    <property type="project" value="UniProtKB-UniRule"/>
</dbReference>
<dbReference type="Gene3D" id="1.10.10.160">
    <property type="match status" value="1"/>
</dbReference>
<reference evidence="15" key="1">
    <citation type="submission" date="2020-03" db="EMBL/GenBank/DDBJ databases">
        <title>Spirochaetal bacteria isolated from arthropods constitute a novel genus Entomospira genus novum within the order Spirochaetales.</title>
        <authorList>
            <person name="Grana-Miraglia L."/>
            <person name="Sikutova S."/>
            <person name="Fingerle V."/>
            <person name="Sing A."/>
            <person name="Castillo-Ramirez S."/>
            <person name="Margos G."/>
            <person name="Rudolf I."/>
        </authorList>
    </citation>
    <scope>NUCLEOTIDE SEQUENCE</scope>
    <source>
        <strain evidence="15">BR208</strain>
    </source>
</reference>
<dbReference type="InterPro" id="IPR014016">
    <property type="entry name" value="UvrD-like_ATP-bd"/>
</dbReference>
<evidence type="ECO:0000259" key="13">
    <source>
        <dbReference type="PROSITE" id="PS51198"/>
    </source>
</evidence>
<dbReference type="GO" id="GO:0005524">
    <property type="term" value="F:ATP binding"/>
    <property type="evidence" value="ECO:0007669"/>
    <property type="project" value="UniProtKB-UniRule"/>
</dbReference>
<dbReference type="PANTHER" id="PTHR11070">
    <property type="entry name" value="UVRD / RECB / PCRA DNA HELICASE FAMILY MEMBER"/>
    <property type="match status" value="1"/>
</dbReference>
<evidence type="ECO:0000256" key="8">
    <source>
        <dbReference type="ARBA" id="ARBA00034617"/>
    </source>
</evidence>
<evidence type="ECO:0000256" key="9">
    <source>
        <dbReference type="ARBA" id="ARBA00034808"/>
    </source>
</evidence>
<dbReference type="RefSeq" id="WP_167703128.1">
    <property type="nucleotide sequence ID" value="NZ_CP118168.1"/>
</dbReference>
<evidence type="ECO:0000313" key="16">
    <source>
        <dbReference type="Proteomes" id="UP000752013"/>
    </source>
</evidence>
<comment type="similarity">
    <text evidence="1">Belongs to the helicase family. UvrD subfamily.</text>
</comment>
<evidence type="ECO:0000256" key="5">
    <source>
        <dbReference type="ARBA" id="ARBA00022840"/>
    </source>
</evidence>
<evidence type="ECO:0000256" key="4">
    <source>
        <dbReference type="ARBA" id="ARBA00022806"/>
    </source>
</evidence>
<comment type="catalytic activity">
    <reaction evidence="8">
        <text>Couples ATP hydrolysis with the unwinding of duplex DNA by translocating in the 3'-5' direction.</text>
        <dbReference type="EC" id="5.6.2.4"/>
    </reaction>
</comment>
<dbReference type="InterPro" id="IPR013986">
    <property type="entry name" value="DExx_box_DNA_helicase_dom_sf"/>
</dbReference>
<keyword evidence="4 12" id="KW-0347">Helicase</keyword>
<dbReference type="GO" id="GO:0000725">
    <property type="term" value="P:recombinational repair"/>
    <property type="evidence" value="ECO:0007669"/>
    <property type="project" value="TreeGrafter"/>
</dbReference>
<dbReference type="EMBL" id="JAATLK010000001">
    <property type="protein sequence ID" value="NIZ46674.1"/>
    <property type="molecule type" value="Genomic_DNA"/>
</dbReference>
<comment type="catalytic activity">
    <reaction evidence="11">
        <text>ATP + H2O = ADP + phosphate + H(+)</text>
        <dbReference type="Rhea" id="RHEA:13065"/>
        <dbReference type="ChEBI" id="CHEBI:15377"/>
        <dbReference type="ChEBI" id="CHEBI:15378"/>
        <dbReference type="ChEBI" id="CHEBI:30616"/>
        <dbReference type="ChEBI" id="CHEBI:43474"/>
        <dbReference type="ChEBI" id="CHEBI:456216"/>
        <dbReference type="EC" id="5.6.2.4"/>
    </reaction>
</comment>
<keyword evidence="3 12" id="KW-0378">Hydrolase</keyword>
<dbReference type="Pfam" id="PF13361">
    <property type="entry name" value="UvrD_C"/>
    <property type="match status" value="1"/>
</dbReference>
<keyword evidence="6" id="KW-0238">DNA-binding</keyword>
<feature type="domain" description="UvrD-like helicase C-terminal" evidence="14">
    <location>
        <begin position="286"/>
        <end position="553"/>
    </location>
</feature>
<dbReference type="AlphaFoldDB" id="A0A968GCF0"/>
<evidence type="ECO:0000256" key="6">
    <source>
        <dbReference type="ARBA" id="ARBA00023125"/>
    </source>
</evidence>
<evidence type="ECO:0000256" key="2">
    <source>
        <dbReference type="ARBA" id="ARBA00022741"/>
    </source>
</evidence>
<dbReference type="GO" id="GO:0043138">
    <property type="term" value="F:3'-5' DNA helicase activity"/>
    <property type="evidence" value="ECO:0007669"/>
    <property type="project" value="UniProtKB-EC"/>
</dbReference>
<dbReference type="InterPro" id="IPR000212">
    <property type="entry name" value="DNA_helicase_UvrD/REP"/>
</dbReference>
<dbReference type="Gene3D" id="3.40.50.300">
    <property type="entry name" value="P-loop containing nucleotide triphosphate hydrolases"/>
    <property type="match status" value="2"/>
</dbReference>
<dbReference type="Pfam" id="PF00580">
    <property type="entry name" value="UvrD-helicase"/>
    <property type="match status" value="1"/>
</dbReference>
<evidence type="ECO:0000256" key="3">
    <source>
        <dbReference type="ARBA" id="ARBA00022801"/>
    </source>
</evidence>
<dbReference type="CDD" id="cd17932">
    <property type="entry name" value="DEXQc_UvrD"/>
    <property type="match status" value="1"/>
</dbReference>
<feature type="binding site" evidence="12">
    <location>
        <begin position="34"/>
        <end position="41"/>
    </location>
    <ligand>
        <name>ATP</name>
        <dbReference type="ChEBI" id="CHEBI:30616"/>
    </ligand>
</feature>
<dbReference type="PROSITE" id="PS51217">
    <property type="entry name" value="UVRD_HELICASE_CTER"/>
    <property type="match status" value="1"/>
</dbReference>
<dbReference type="InterPro" id="IPR027417">
    <property type="entry name" value="P-loop_NTPase"/>
</dbReference>
<organism evidence="15 16">
    <name type="scientific">Entomospira nematocerorum</name>
    <dbReference type="NCBI Taxonomy" id="2719987"/>
    <lineage>
        <taxon>Bacteria</taxon>
        <taxon>Pseudomonadati</taxon>
        <taxon>Spirochaetota</taxon>
        <taxon>Spirochaetia</taxon>
        <taxon>Spirochaetales</taxon>
        <taxon>Spirochaetaceae</taxon>
        <taxon>Entomospira</taxon>
    </lineage>
</organism>
<evidence type="ECO:0000256" key="1">
    <source>
        <dbReference type="ARBA" id="ARBA00009922"/>
    </source>
</evidence>
<dbReference type="Gene3D" id="1.10.486.10">
    <property type="entry name" value="PCRA, domain 4"/>
    <property type="match status" value="1"/>
</dbReference>
<evidence type="ECO:0000256" key="11">
    <source>
        <dbReference type="ARBA" id="ARBA00048988"/>
    </source>
</evidence>
<dbReference type="Proteomes" id="UP000752013">
    <property type="component" value="Unassembled WGS sequence"/>
</dbReference>
<evidence type="ECO:0000256" key="10">
    <source>
        <dbReference type="ARBA" id="ARBA00034923"/>
    </source>
</evidence>
<evidence type="ECO:0000256" key="12">
    <source>
        <dbReference type="PROSITE-ProRule" id="PRU00560"/>
    </source>
</evidence>
<gene>
    <name evidence="15" type="ORF">HCT46_01865</name>
</gene>
<keyword evidence="16" id="KW-1185">Reference proteome</keyword>
<evidence type="ECO:0000259" key="14">
    <source>
        <dbReference type="PROSITE" id="PS51217"/>
    </source>
</evidence>